<evidence type="ECO:0000256" key="1">
    <source>
        <dbReference type="SAM" id="SignalP"/>
    </source>
</evidence>
<protein>
    <submittedName>
        <fullName evidence="3">Uncharacterized protein</fullName>
    </submittedName>
</protein>
<accession>A0A914WEE3</accession>
<evidence type="ECO:0000313" key="3">
    <source>
        <dbReference type="WBParaSite" id="PSAMB.scaffold39size102378.g3568.t1"/>
    </source>
</evidence>
<sequence length="205" mass="22413">MIIISVYIALAVSSFLQAANGAEADGGDGVQGRSAFSVDEYGQIVWNNPGISWVTPIHAVAVFHNAGGFRTGVASGNVTFRQANFPNYQATVIDIIINLPPSPTDRQYRLDILFAGELDEEYCSTGKRYYTIQDFTVKAGEVLYWTSLKVRDLSVTDEVGGLLGRTLRLACLSCRSYDGCAVIGRDDDEVYMEQPSPMNIRDLAP</sequence>
<dbReference type="AlphaFoldDB" id="A0A914WEE3"/>
<reference evidence="3" key="1">
    <citation type="submission" date="2022-11" db="UniProtKB">
        <authorList>
            <consortium name="WormBaseParasite"/>
        </authorList>
    </citation>
    <scope>IDENTIFICATION</scope>
</reference>
<feature type="chain" id="PRO_5036995719" evidence="1">
    <location>
        <begin position="25"/>
        <end position="205"/>
    </location>
</feature>
<organism evidence="2 3">
    <name type="scientific">Plectus sambesii</name>
    <dbReference type="NCBI Taxonomy" id="2011161"/>
    <lineage>
        <taxon>Eukaryota</taxon>
        <taxon>Metazoa</taxon>
        <taxon>Ecdysozoa</taxon>
        <taxon>Nematoda</taxon>
        <taxon>Chromadorea</taxon>
        <taxon>Plectida</taxon>
        <taxon>Plectina</taxon>
        <taxon>Plectoidea</taxon>
        <taxon>Plectidae</taxon>
        <taxon>Plectus</taxon>
    </lineage>
</organism>
<name>A0A914WEE3_9BILA</name>
<evidence type="ECO:0000313" key="2">
    <source>
        <dbReference type="Proteomes" id="UP000887566"/>
    </source>
</evidence>
<feature type="signal peptide" evidence="1">
    <location>
        <begin position="1"/>
        <end position="24"/>
    </location>
</feature>
<proteinExistence type="predicted"/>
<dbReference type="Proteomes" id="UP000887566">
    <property type="component" value="Unplaced"/>
</dbReference>
<keyword evidence="2" id="KW-1185">Reference proteome</keyword>
<dbReference type="WBParaSite" id="PSAMB.scaffold39size102378.g3568.t1">
    <property type="protein sequence ID" value="PSAMB.scaffold39size102378.g3568.t1"/>
    <property type="gene ID" value="PSAMB.scaffold39size102378.g3568"/>
</dbReference>
<keyword evidence="1" id="KW-0732">Signal</keyword>